<dbReference type="EMBL" id="CAEZZA010000153">
    <property type="protein sequence ID" value="CAB4754887.1"/>
    <property type="molecule type" value="Genomic_DNA"/>
</dbReference>
<dbReference type="PANTHER" id="PTHR39683">
    <property type="entry name" value="CONSERVED PROTEIN TB16.3"/>
    <property type="match status" value="1"/>
</dbReference>
<evidence type="ECO:0000313" key="1">
    <source>
        <dbReference type="EMBL" id="CAB4669489.1"/>
    </source>
</evidence>
<dbReference type="SUPFAM" id="SSF55961">
    <property type="entry name" value="Bet v1-like"/>
    <property type="match status" value="1"/>
</dbReference>
<gene>
    <name evidence="1" type="ORF">UFOPK2310_00532</name>
    <name evidence="2" type="ORF">UFOPK2809_01073</name>
    <name evidence="3" type="ORF">UFOPK4043_00177</name>
    <name evidence="4" type="ORF">UFOPK4092_01492</name>
</gene>
<dbReference type="EMBL" id="CAEZWW010000048">
    <property type="protein sequence ID" value="CAB4669489.1"/>
    <property type="molecule type" value="Genomic_DNA"/>
</dbReference>
<dbReference type="EMBL" id="CAFBPJ010000226">
    <property type="protein sequence ID" value="CAB5029673.1"/>
    <property type="molecule type" value="Genomic_DNA"/>
</dbReference>
<dbReference type="PANTHER" id="PTHR39683:SF4">
    <property type="entry name" value="COENZYME Q-BINDING PROTEIN COQ10 START DOMAIN-CONTAINING PROTEIN"/>
    <property type="match status" value="1"/>
</dbReference>
<evidence type="ECO:0000313" key="3">
    <source>
        <dbReference type="EMBL" id="CAB4995745.1"/>
    </source>
</evidence>
<name>A0A6J7RL99_9ZZZZ</name>
<dbReference type="AlphaFoldDB" id="A0A6J7RL99"/>
<dbReference type="Gene3D" id="3.30.530.20">
    <property type="match status" value="1"/>
</dbReference>
<dbReference type="EMBL" id="CAFBPA010000014">
    <property type="protein sequence ID" value="CAB4995745.1"/>
    <property type="molecule type" value="Genomic_DNA"/>
</dbReference>
<dbReference type="InterPro" id="IPR023393">
    <property type="entry name" value="START-like_dom_sf"/>
</dbReference>
<dbReference type="InterPro" id="IPR019587">
    <property type="entry name" value="Polyketide_cyclase/dehydratase"/>
</dbReference>
<organism evidence="4">
    <name type="scientific">freshwater metagenome</name>
    <dbReference type="NCBI Taxonomy" id="449393"/>
    <lineage>
        <taxon>unclassified sequences</taxon>
        <taxon>metagenomes</taxon>
        <taxon>ecological metagenomes</taxon>
    </lineage>
</organism>
<proteinExistence type="predicted"/>
<dbReference type="Pfam" id="PF10604">
    <property type="entry name" value="Polyketide_cyc2"/>
    <property type="match status" value="1"/>
</dbReference>
<evidence type="ECO:0000313" key="2">
    <source>
        <dbReference type="EMBL" id="CAB4754887.1"/>
    </source>
</evidence>
<reference evidence="4" key="1">
    <citation type="submission" date="2020-05" db="EMBL/GenBank/DDBJ databases">
        <authorList>
            <person name="Chiriac C."/>
            <person name="Salcher M."/>
            <person name="Ghai R."/>
            <person name="Kavagutti S V."/>
        </authorList>
    </citation>
    <scope>NUCLEOTIDE SEQUENCE</scope>
</reference>
<protein>
    <submittedName>
        <fullName evidence="4">Unannotated protein</fullName>
    </submittedName>
</protein>
<evidence type="ECO:0000313" key="4">
    <source>
        <dbReference type="EMBL" id="CAB5029673.1"/>
    </source>
</evidence>
<dbReference type="CDD" id="cd07819">
    <property type="entry name" value="SRPBCC_2"/>
    <property type="match status" value="1"/>
</dbReference>
<sequence length="151" mass="16457">MGDKTESSIVIDAAPAAIMAVIADLAAYPQWSDGISAVEVLSLYEEDSRPADARFSLASGPIKDNYELEYDWDDDKSVTWTLTKAEMLTAMDGSYTLTENEDGTTTVHYELAVDVKIPMIGMIKRKAERVIVDTALKGLKKRVESSSSGSV</sequence>
<accession>A0A6J7RL99</accession>